<comment type="caution">
    <text evidence="1">The sequence shown here is derived from an EMBL/GenBank/DDBJ whole genome shotgun (WGS) entry which is preliminary data.</text>
</comment>
<gene>
    <name evidence="1" type="ORF">GON03_16950</name>
</gene>
<reference evidence="1 2" key="1">
    <citation type="submission" date="2019-12" db="EMBL/GenBank/DDBJ databases">
        <authorList>
            <person name="Huq M.A."/>
        </authorList>
    </citation>
    <scope>NUCLEOTIDE SEQUENCE [LARGE SCALE GENOMIC DNA]</scope>
    <source>
        <strain evidence="1 2">MAH-18</strain>
    </source>
</reference>
<evidence type="ECO:0008006" key="3">
    <source>
        <dbReference type="Google" id="ProtNLM"/>
    </source>
</evidence>
<dbReference type="RefSeq" id="WP_157344039.1">
    <property type="nucleotide sequence ID" value="NZ_WSEK01000004.1"/>
</dbReference>
<name>A0A6L6XW04_9ACTN</name>
<dbReference type="Proteomes" id="UP000473525">
    <property type="component" value="Unassembled WGS sequence"/>
</dbReference>
<keyword evidence="2" id="KW-1185">Reference proteome</keyword>
<proteinExistence type="predicted"/>
<evidence type="ECO:0000313" key="2">
    <source>
        <dbReference type="Proteomes" id="UP000473525"/>
    </source>
</evidence>
<protein>
    <recommendedName>
        <fullName evidence="3">AbiEi antitoxin C-terminal domain-containing protein</fullName>
    </recommendedName>
</protein>
<organism evidence="1 2">
    <name type="scientific">Nocardioides agri</name>
    <dbReference type="NCBI Taxonomy" id="2682843"/>
    <lineage>
        <taxon>Bacteria</taxon>
        <taxon>Bacillati</taxon>
        <taxon>Actinomycetota</taxon>
        <taxon>Actinomycetes</taxon>
        <taxon>Propionibacteriales</taxon>
        <taxon>Nocardioidaceae</taxon>
        <taxon>Nocardioides</taxon>
    </lineage>
</organism>
<dbReference type="AlphaFoldDB" id="A0A6L6XW04"/>
<accession>A0A6L6XW04</accession>
<dbReference type="EMBL" id="WSEK01000004">
    <property type="protein sequence ID" value="MVQ50877.1"/>
    <property type="molecule type" value="Genomic_DNA"/>
</dbReference>
<evidence type="ECO:0000313" key="1">
    <source>
        <dbReference type="EMBL" id="MVQ50877.1"/>
    </source>
</evidence>
<sequence length="345" mass="38115">MSLSIVRPGVVAPVPVDPAGLVGPTPGRARGPHWRRVAKNLYVPADTDPRALEQRIVEAVAGCGATAAATGWAALAWAGARWFTGLGPDGRTPLPVPVAIGDRHSVRDRPGVEISEDWLFDEDVTYLDGLPVTVPERAVSHEARRTRSLLAAVTVIEMAAQADLVDRASMATYAVRLGSRPGIIRLREATAAAEENVWSPQETAMRLEWRRVRPLARLLCNAPLFDRGGRHLLTPDLVDPVTGVVGEYDGVVHLEQGAFRRDLERDALCRDLGLELVTMMSPDRRDVAAFAHRLRRAYVRASTRSGQQRTWTLERPDWWVDTSTVAHRRALTEHERVVWLRRGAS</sequence>